<reference evidence="1" key="1">
    <citation type="submission" date="2021-03" db="EMBL/GenBank/DDBJ databases">
        <title>Comparative Genomics and Metabolomics in the genus Turicibacter.</title>
        <authorList>
            <person name="Maki J."/>
            <person name="Looft T."/>
        </authorList>
    </citation>
    <scope>NUCLEOTIDE SEQUENCE</scope>
    <source>
        <strain evidence="1">ISU324</strain>
    </source>
</reference>
<proteinExistence type="predicted"/>
<organism evidence="1 2">
    <name type="scientific">Turicibacter bilis</name>
    <dbReference type="NCBI Taxonomy" id="2735723"/>
    <lineage>
        <taxon>Bacteria</taxon>
        <taxon>Bacillati</taxon>
        <taxon>Bacillota</taxon>
        <taxon>Erysipelotrichia</taxon>
        <taxon>Erysipelotrichales</taxon>
        <taxon>Turicibacteraceae</taxon>
        <taxon>Turicibacter</taxon>
    </lineage>
</organism>
<gene>
    <name evidence="1" type="ORF">J0J70_01910</name>
</gene>
<dbReference type="RefSeq" id="WP_055277545.1">
    <property type="nucleotide sequence ID" value="NZ_CP071250.1"/>
</dbReference>
<sequence length="278" mass="32548">MNKLIQNLNLADDFLFAKVMSDKVICKKVLEEILNIKIQEIKMPEQQKVIDLVLDSKSVRLDIYVNDEHNTIYNVEMQKSSHKNLAKRSRYYQGNIDLDMIQKGEDYEKLRKSFVIFICTFDPFNKGRHIYTFQNRCYEDSTLTLGDETTKVFLNTKGELNDVNEEMIEFLNYIENSTDDYANQAKSQLVKEINQKVSYLKSDKSLEVEYMTLYERDKEKFKEGHEQGLQEGLEQGIEKNKIENAKALLDILDDETIASKIELPLETVQKLRTEILSQ</sequence>
<dbReference type="NCBIfam" id="TIGR01784">
    <property type="entry name" value="T_den_put_tspse"/>
    <property type="match status" value="1"/>
</dbReference>
<dbReference type="EMBL" id="CP071250">
    <property type="protein sequence ID" value="UUF08805.1"/>
    <property type="molecule type" value="Genomic_DNA"/>
</dbReference>
<dbReference type="PANTHER" id="PTHR41317:SF1">
    <property type="entry name" value="PD-(D_E)XK NUCLEASE FAMILY TRANSPOSASE"/>
    <property type="match status" value="1"/>
</dbReference>
<evidence type="ECO:0000313" key="2">
    <source>
        <dbReference type="Proteomes" id="UP001058072"/>
    </source>
</evidence>
<dbReference type="Pfam" id="PF12784">
    <property type="entry name" value="PDDEXK_2"/>
    <property type="match status" value="1"/>
</dbReference>
<name>A0A9Q9CHM0_9FIRM</name>
<evidence type="ECO:0000313" key="1">
    <source>
        <dbReference type="EMBL" id="UUF08805.1"/>
    </source>
</evidence>
<accession>A0A9Q9CHM0</accession>
<dbReference type="InterPro" id="IPR010106">
    <property type="entry name" value="RpnA"/>
</dbReference>
<dbReference type="Proteomes" id="UP001058072">
    <property type="component" value="Chromosome"/>
</dbReference>
<dbReference type="PANTHER" id="PTHR41317">
    <property type="entry name" value="PD-(D_E)XK NUCLEASE FAMILY TRANSPOSASE"/>
    <property type="match status" value="1"/>
</dbReference>
<dbReference type="AlphaFoldDB" id="A0A9Q9CHM0"/>
<protein>
    <submittedName>
        <fullName evidence="1">Rpn family recombination-promoting nuclease/putative transposase</fullName>
    </submittedName>
</protein>